<name>A0A1U7NCH7_9FIRM</name>
<sequence>MSHSILSPSSSHRWLHCTPSARLEEPYPDTSGLAAKEGTAAHALCEHKLKTALGTESVRPESDFQDEAMEQHSDEYVSWILETIKDEVKPVIMIEQKLDLSEYVPEGFGTADCIIASGNKLHVIDFKYGLGVLVNAENNTQMMLYALGALELLDGIFDIETIEMTIFQPRKENISSWTITPDELKTWAHEILKPNAELAFNGEGELCNGSWCQFCKAAAKCRKRAEAALELAKDEFKDPTSLSDEEIEQVLPKLDDLIKWAEEIKEYAQQKALKGKKWSGFKLVAGRSNRKYVSEAKVIAACQAAGFTDIYKKSLRTITDMEKVMTKPVFQEILGSLVTKPVGKPTLVPVSDKRKEIEFTEETENESKH</sequence>
<evidence type="ECO:0000313" key="2">
    <source>
        <dbReference type="Proteomes" id="UP000186341"/>
    </source>
</evidence>
<dbReference type="EMBL" id="MPJW01000286">
    <property type="protein sequence ID" value="OLU36216.1"/>
    <property type="molecule type" value="Genomic_DNA"/>
</dbReference>
<proteinExistence type="predicted"/>
<dbReference type="InterPro" id="IPR011604">
    <property type="entry name" value="PDDEXK-like_dom_sf"/>
</dbReference>
<reference evidence="1 2" key="1">
    <citation type="submission" date="2016-11" db="EMBL/GenBank/DDBJ databases">
        <title>Description of two novel members of the family Erysipelotrichaceae: Ileibacterium lipovorans gen. nov., sp. nov. and Dubosiella newyorkensis, gen. nov., sp. nov.</title>
        <authorList>
            <person name="Cox L.M."/>
            <person name="Sohn J."/>
            <person name="Tyrrell K.L."/>
            <person name="Citron D.M."/>
            <person name="Lawson P.A."/>
            <person name="Patel N.B."/>
            <person name="Iizumi T."/>
            <person name="Perez-Perez G.I."/>
            <person name="Goldstein E.J."/>
            <person name="Blaser M.J."/>
        </authorList>
    </citation>
    <scope>NUCLEOTIDE SEQUENCE [LARGE SCALE GENOMIC DNA]</scope>
    <source>
        <strain evidence="1 2">NYU-BL-A3</strain>
    </source>
</reference>
<dbReference type="Proteomes" id="UP000186341">
    <property type="component" value="Unassembled WGS sequence"/>
</dbReference>
<evidence type="ECO:0000313" key="1">
    <source>
        <dbReference type="EMBL" id="OLU36216.1"/>
    </source>
</evidence>
<dbReference type="RefSeq" id="WP_075821146.1">
    <property type="nucleotide sequence ID" value="NZ_CAPNHH010000030.1"/>
</dbReference>
<dbReference type="GeneID" id="82204013"/>
<protein>
    <submittedName>
        <fullName evidence="1">Nuclease</fullName>
    </submittedName>
</protein>
<accession>A0A1U7NCH7</accession>
<organism evidence="1 2">
    <name type="scientific">Ileibacterium valens</name>
    <dbReference type="NCBI Taxonomy" id="1862668"/>
    <lineage>
        <taxon>Bacteria</taxon>
        <taxon>Bacillati</taxon>
        <taxon>Bacillota</taxon>
        <taxon>Erysipelotrichia</taxon>
        <taxon>Erysipelotrichales</taxon>
        <taxon>Erysipelotrichaceae</taxon>
        <taxon>Ileibacterium</taxon>
    </lineage>
</organism>
<comment type="caution">
    <text evidence="1">The sequence shown here is derived from an EMBL/GenBank/DDBJ whole genome shotgun (WGS) entry which is preliminary data.</text>
</comment>
<dbReference type="Pfam" id="PF10926">
    <property type="entry name" value="DUF2800"/>
    <property type="match status" value="1"/>
</dbReference>
<dbReference type="AlphaFoldDB" id="A0A1U7NCH7"/>
<dbReference type="Gene3D" id="3.90.320.10">
    <property type="match status" value="1"/>
</dbReference>
<dbReference type="OrthoDB" id="9766061at2"/>
<gene>
    <name evidence="1" type="ORF">BO222_12915</name>
</gene>
<dbReference type="InterPro" id="IPR021229">
    <property type="entry name" value="DUF2800"/>
</dbReference>
<keyword evidence="2" id="KW-1185">Reference proteome</keyword>